<dbReference type="Gene3D" id="1.25.10.10">
    <property type="entry name" value="Leucine-rich Repeat Variant"/>
    <property type="match status" value="5"/>
</dbReference>
<dbReference type="Proteomes" id="UP000287171">
    <property type="component" value="Unassembled WGS sequence"/>
</dbReference>
<dbReference type="SMART" id="SM00567">
    <property type="entry name" value="EZ_HEAT"/>
    <property type="match status" value="9"/>
</dbReference>
<proteinExistence type="predicted"/>
<dbReference type="GO" id="GO:0016491">
    <property type="term" value="F:oxidoreductase activity"/>
    <property type="evidence" value="ECO:0007669"/>
    <property type="project" value="TreeGrafter"/>
</dbReference>
<dbReference type="InterPro" id="IPR011989">
    <property type="entry name" value="ARM-like"/>
</dbReference>
<evidence type="ECO:0000313" key="1">
    <source>
        <dbReference type="EMBL" id="GCE31252.1"/>
    </source>
</evidence>
<dbReference type="SUPFAM" id="SSF48371">
    <property type="entry name" value="ARM repeat"/>
    <property type="match status" value="1"/>
</dbReference>
<keyword evidence="2" id="KW-1185">Reference proteome</keyword>
<evidence type="ECO:0000313" key="2">
    <source>
        <dbReference type="Proteomes" id="UP000287171"/>
    </source>
</evidence>
<name>A0A402BJ38_9CHLR</name>
<dbReference type="InterPro" id="IPR004155">
    <property type="entry name" value="PBS_lyase_HEAT"/>
</dbReference>
<dbReference type="Pfam" id="PF13646">
    <property type="entry name" value="HEAT_2"/>
    <property type="match status" value="3"/>
</dbReference>
<comment type="caution">
    <text evidence="1">The sequence shown here is derived from an EMBL/GenBank/DDBJ whole genome shotgun (WGS) entry which is preliminary data.</text>
</comment>
<dbReference type="PANTHER" id="PTHR12697:SF5">
    <property type="entry name" value="DEOXYHYPUSINE HYDROXYLASE"/>
    <property type="match status" value="1"/>
</dbReference>
<organism evidence="1 2">
    <name type="scientific">Dictyobacter alpinus</name>
    <dbReference type="NCBI Taxonomy" id="2014873"/>
    <lineage>
        <taxon>Bacteria</taxon>
        <taxon>Bacillati</taxon>
        <taxon>Chloroflexota</taxon>
        <taxon>Ktedonobacteria</taxon>
        <taxon>Ktedonobacterales</taxon>
        <taxon>Dictyobacteraceae</taxon>
        <taxon>Dictyobacter</taxon>
    </lineage>
</organism>
<protein>
    <recommendedName>
        <fullName evidence="3">HEAT repeat domain-containing protein</fullName>
    </recommendedName>
</protein>
<dbReference type="EMBL" id="BIFT01000002">
    <property type="protein sequence ID" value="GCE31252.1"/>
    <property type="molecule type" value="Genomic_DNA"/>
</dbReference>
<dbReference type="PANTHER" id="PTHR12697">
    <property type="entry name" value="PBS LYASE HEAT-LIKE PROTEIN"/>
    <property type="match status" value="1"/>
</dbReference>
<sequence>MMLYDTTRLRMAAADILREWREYTPIEPLFLALHDPNARVRSAAQWVIMDVGEYVPPEIWLSHLTDADPIVREAVLYALGTRATINLVQEAIDAPEEGVREAAAYVVSQLQGQFSAESLMGMMQANDARIRAAAIDALGNLGDQIPLEPLLEALYDTDTNVRLAAIRALASSGERMPRTELRALLDDADPSICREATKALASGGDPAALAIIVDWLHADHEWDRENALVWLSRSIGIGVAGNEIASYLPIEELLHLLKDTWWPVGHMAAGMIASLGKNAPIAELITLVSSPLPRARWAALSALAWLGDAIPLSQSIPIEPVLIALEAEDVETRRSAAELLSYFETRVPVDRLLPFLEEDNVEIASIIAKRGRQEGIDILVANLRTRDRANSAAAALGELGKQAPAEALLAALNTSDISVCQSVASVLYKTHPELLSELVPELVETLCTGEVGPLLKPLQEILIAQALAALRHPHPTLLAWFEHALDAPHWEVRMWAIYGLGQMAPHVFEPALEKLQRLLDDPESASVRHVACRVLETLVPATATNDHHQ</sequence>
<accession>A0A402BJ38</accession>
<dbReference type="InterPro" id="IPR016024">
    <property type="entry name" value="ARM-type_fold"/>
</dbReference>
<reference evidence="2" key="1">
    <citation type="submission" date="2018-12" db="EMBL/GenBank/DDBJ databases">
        <title>Tengunoibacter tsumagoiensis gen. nov., sp. nov., Dictyobacter kobayashii sp. nov., D. alpinus sp. nov., and D. joshuensis sp. nov. and description of Dictyobacteraceae fam. nov. within the order Ktedonobacterales isolated from Tengu-no-mugimeshi.</title>
        <authorList>
            <person name="Wang C.M."/>
            <person name="Zheng Y."/>
            <person name="Sakai Y."/>
            <person name="Toyoda A."/>
            <person name="Minakuchi Y."/>
            <person name="Abe K."/>
            <person name="Yokota A."/>
            <person name="Yabe S."/>
        </authorList>
    </citation>
    <scope>NUCLEOTIDE SEQUENCE [LARGE SCALE GENOMIC DNA]</scope>
    <source>
        <strain evidence="2">Uno16</strain>
    </source>
</reference>
<evidence type="ECO:0008006" key="3">
    <source>
        <dbReference type="Google" id="ProtNLM"/>
    </source>
</evidence>
<dbReference type="AlphaFoldDB" id="A0A402BJ38"/>
<gene>
    <name evidence="1" type="ORF">KDA_67360</name>
</gene>